<protein>
    <recommendedName>
        <fullName evidence="4">Peptidase inhibitor family I36</fullName>
    </recommendedName>
</protein>
<sequence length="141" mass="14856">MRATRVSLPLAAVAALTLVPVTQAAAQPDDLVPCGHNELCFYSEPDGGGEIVYRTPLTVTWTQSEEGEWEPWRIGFADVESIDPPFVASSARGPLPAVTDCAIGVYSEPHQGGEGDAQWVGSFLVNLAPDSPVGSLVMDCG</sequence>
<keyword evidence="3" id="KW-1185">Reference proteome</keyword>
<reference evidence="3" key="1">
    <citation type="submission" date="2016-10" db="EMBL/GenBank/DDBJ databases">
        <authorList>
            <person name="Varghese N."/>
            <person name="Submissions S."/>
        </authorList>
    </citation>
    <scope>NUCLEOTIDE SEQUENCE [LARGE SCALE GENOMIC DNA]</scope>
    <source>
        <strain evidence="3">CGMCC 4.7047</strain>
    </source>
</reference>
<accession>A0A1I6VA68</accession>
<evidence type="ECO:0000313" key="3">
    <source>
        <dbReference type="Proteomes" id="UP000198873"/>
    </source>
</evidence>
<feature type="signal peptide" evidence="1">
    <location>
        <begin position="1"/>
        <end position="26"/>
    </location>
</feature>
<dbReference type="EMBL" id="FPAB01000007">
    <property type="protein sequence ID" value="SFT10545.1"/>
    <property type="molecule type" value="Genomic_DNA"/>
</dbReference>
<evidence type="ECO:0000256" key="1">
    <source>
        <dbReference type="SAM" id="SignalP"/>
    </source>
</evidence>
<evidence type="ECO:0000313" key="2">
    <source>
        <dbReference type="EMBL" id="SFT10545.1"/>
    </source>
</evidence>
<feature type="chain" id="PRO_5011567674" description="Peptidase inhibitor family I36" evidence="1">
    <location>
        <begin position="27"/>
        <end position="141"/>
    </location>
</feature>
<name>A0A1I6VA68_9ACTN</name>
<dbReference type="Proteomes" id="UP000198873">
    <property type="component" value="Unassembled WGS sequence"/>
</dbReference>
<keyword evidence="1" id="KW-0732">Signal</keyword>
<organism evidence="2 3">
    <name type="scientific">Streptomyces harbinensis</name>
    <dbReference type="NCBI Taxonomy" id="1176198"/>
    <lineage>
        <taxon>Bacteria</taxon>
        <taxon>Bacillati</taxon>
        <taxon>Actinomycetota</taxon>
        <taxon>Actinomycetes</taxon>
        <taxon>Kitasatosporales</taxon>
        <taxon>Streptomycetaceae</taxon>
        <taxon>Streptomyces</taxon>
    </lineage>
</organism>
<evidence type="ECO:0008006" key="4">
    <source>
        <dbReference type="Google" id="ProtNLM"/>
    </source>
</evidence>
<dbReference type="STRING" id="1176198.SAMN05444716_107244"/>
<dbReference type="RefSeq" id="WP_019433558.1">
    <property type="nucleotide sequence ID" value="NZ_FPAB01000007.1"/>
</dbReference>
<dbReference type="AlphaFoldDB" id="A0A1I6VA68"/>
<proteinExistence type="predicted"/>
<gene>
    <name evidence="2" type="ORF">SAMN05444716_107244</name>
</gene>